<gene>
    <name evidence="4" type="ORF">T190607A01A_60043</name>
</gene>
<feature type="domain" description="Fibronectin type-III" evidence="3">
    <location>
        <begin position="549"/>
        <end position="654"/>
    </location>
</feature>
<organism evidence="4 5">
    <name type="scientific">Tenacibaculum platacis</name>
    <dbReference type="NCBI Taxonomy" id="3137852"/>
    <lineage>
        <taxon>Bacteria</taxon>
        <taxon>Pseudomonadati</taxon>
        <taxon>Bacteroidota</taxon>
        <taxon>Flavobacteriia</taxon>
        <taxon>Flavobacteriales</taxon>
        <taxon>Flavobacteriaceae</taxon>
        <taxon>Tenacibaculum</taxon>
    </lineage>
</organism>
<dbReference type="CDD" id="cd00063">
    <property type="entry name" value="FN3"/>
    <property type="match status" value="1"/>
</dbReference>
<evidence type="ECO:0000313" key="4">
    <source>
        <dbReference type="EMBL" id="CAL2093923.1"/>
    </source>
</evidence>
<dbReference type="EMBL" id="CAXIXY010000008">
    <property type="protein sequence ID" value="CAL2093923.1"/>
    <property type="molecule type" value="Genomic_DNA"/>
</dbReference>
<dbReference type="Gene3D" id="2.60.40.10">
    <property type="entry name" value="Immunoglobulins"/>
    <property type="match status" value="2"/>
</dbReference>
<dbReference type="InterPro" id="IPR026444">
    <property type="entry name" value="Secre_tail"/>
</dbReference>
<dbReference type="InterPro" id="IPR036116">
    <property type="entry name" value="FN3_sf"/>
</dbReference>
<dbReference type="InterPro" id="IPR013783">
    <property type="entry name" value="Ig-like_fold"/>
</dbReference>
<protein>
    <recommendedName>
        <fullName evidence="3">Fibronectin type-III domain-containing protein</fullName>
    </recommendedName>
</protein>
<dbReference type="Pfam" id="PF13385">
    <property type="entry name" value="Laminin_G_3"/>
    <property type="match status" value="1"/>
</dbReference>
<accession>A0ABM9P5N0</accession>
<evidence type="ECO:0000259" key="3">
    <source>
        <dbReference type="SMART" id="SM00060"/>
    </source>
</evidence>
<dbReference type="NCBIfam" id="TIGR04183">
    <property type="entry name" value="Por_Secre_tail"/>
    <property type="match status" value="1"/>
</dbReference>
<dbReference type="RefSeq" id="WP_348713727.1">
    <property type="nucleotide sequence ID" value="NZ_CAXIXY010000008.1"/>
</dbReference>
<feature type="domain" description="Fibronectin type-III" evidence="3">
    <location>
        <begin position="430"/>
        <end position="532"/>
    </location>
</feature>
<feature type="domain" description="Fibronectin type-III" evidence="3">
    <location>
        <begin position="677"/>
        <end position="779"/>
    </location>
</feature>
<dbReference type="InterPro" id="IPR013320">
    <property type="entry name" value="ConA-like_dom_sf"/>
</dbReference>
<dbReference type="Pfam" id="PF18676">
    <property type="entry name" value="MBG_2"/>
    <property type="match status" value="2"/>
</dbReference>
<evidence type="ECO:0000313" key="5">
    <source>
        <dbReference type="Proteomes" id="UP001497416"/>
    </source>
</evidence>
<dbReference type="Gene3D" id="2.60.120.200">
    <property type="match status" value="1"/>
</dbReference>
<dbReference type="Proteomes" id="UP001497416">
    <property type="component" value="Unassembled WGS sequence"/>
</dbReference>
<keyword evidence="1 2" id="KW-0732">Signal</keyword>
<evidence type="ECO:0000256" key="1">
    <source>
        <dbReference type="ARBA" id="ARBA00022729"/>
    </source>
</evidence>
<evidence type="ECO:0000256" key="2">
    <source>
        <dbReference type="SAM" id="SignalP"/>
    </source>
</evidence>
<dbReference type="SUPFAM" id="SSF49899">
    <property type="entry name" value="Concanavalin A-like lectins/glucanases"/>
    <property type="match status" value="1"/>
</dbReference>
<feature type="signal peptide" evidence="2">
    <location>
        <begin position="1"/>
        <end position="22"/>
    </location>
</feature>
<keyword evidence="5" id="KW-1185">Reference proteome</keyword>
<name>A0ABM9P5N0_9FLAO</name>
<reference evidence="4 5" key="1">
    <citation type="submission" date="2024-05" db="EMBL/GenBank/DDBJ databases">
        <authorList>
            <person name="Duchaud E."/>
        </authorList>
    </citation>
    <scope>NUCLEOTIDE SEQUENCE [LARGE SCALE GENOMIC DNA]</scope>
    <source>
        <strain evidence="4">Ena-SAMPLE-TAB-13-05-2024-13:56:06:370-140302</strain>
    </source>
</reference>
<feature type="chain" id="PRO_5046804317" description="Fibronectin type-III domain-containing protein" evidence="2">
    <location>
        <begin position="23"/>
        <end position="2349"/>
    </location>
</feature>
<dbReference type="SMART" id="SM00060">
    <property type="entry name" value="FN3"/>
    <property type="match status" value="4"/>
</dbReference>
<dbReference type="SUPFAM" id="SSF49265">
    <property type="entry name" value="Fibronectin type III"/>
    <property type="match status" value="2"/>
</dbReference>
<dbReference type="InterPro" id="IPR008964">
    <property type="entry name" value="Invasin/intimin_cell_adhesion"/>
</dbReference>
<sequence>MKRITIFYVILLCLLANSTLFAQTFTEVENNNSVTNALGSSQSRIYSAANFTGTVTSSDSDFWIISRKSIQSTDLVLYFDRLWVNSNPDFDFRVWEYRGGNWGVTPVNIGTLRTLMQSSGIYDYSLTLPYSNNVSGGNSNNYYAIEVITGAASYNYNFQLKANSFNSVYYCYEFNLSEPTVLQVNDADVALADIGVSTFEDRYYIVKFSATDSFTDFTDGYIQNQALPTAAASNAYSGSGEHIAYVGTDNGAVQSAMTMTNLLRNTTYYYKVYSYSDCQGYINYNNTITSVPITTCSGTGPNVGSVNSVTPTSTSSTTINTLGRPSGADEFTGYLVKFSDTNSFTAPVSGTTIPTASTDYSSSTGEQVVYTGAVGNDAGTTDDINQEITGLQINKEYYVKVYTYNFCGGKYNFETTGSSVVISNYICEAPSAATDIQAAVGGTDRLTINSFTEPSNNSQGSLGYVIKVSDTNTFTAPTAVPSSSSTVYNSATGGDQVVYVGNSITPNLTITGLTENTTYSIKVYSYSTCAGSEYFETTGSTLAEVTTCGTPPGNSQLGAFREDLNWENRVSPIVTNVPSGITGHVVKMNIQNSFTDITGTLNTLPTANTNYSGSGEQVILAANTGEGHAFTGHNLLPNTEYFFKIYSYQECNGQFYFSDTNASTSRFTSGVTNNLASNAVINNLTGTTFTLDSFTAAATASNGQGTPTGYIVKMNTVNSFSSYPFRANIANQSGNPNYLGGEQVMYIGTSVNPNLEITGLTPGTTYFFTILAYRDHGSPYHFLSYQQTGYEFSIVNNSALVDPTITFNDITVNAGDANFNLNATSNSSGVITYRIIDDGGTGTTLSGTNNETVTIGSAGLVVIEATQAATATYQSATKTMTLTVEAPLATLGGGIFYQVNSGVTTLDMTQNINSNSTGAYTFEIIGDDLGYSVNGNLLNVNNVIGSIVVKVTQAADANYSETVAYYSTIFFNAGFNPKSDLAHNLFDFSLNPGESYTIITAINFSGVPTTYSIVDNGGTGSTLNGNVFTAGGAGTVTLRASSAANSLYNATDKDVTVTINGTPQTITFNPLSDVTYGDGNFNLTATASSGLAVSYVSSDPTVASISGSTVTIHKEGTINITASQAGGGLYNPAADVIQSLTVNPITIVNQNVALDTTGSVLCNTSATVSIDGSQTNINYYLRDNSDNSIIEGPIAGTGNGITFTTEQLSSNKTYNVIAVQDNQTLPTATNTLQMTTTPEASVQTLDVKTVGISQPNGQSAVVSVENSQSGVVYYLQDNTTNEVLQGPLAGTGADVSFNSDAITADKTYKVIGTDASSSNGLRNTLSFDNVDDYVSIAPINSNLSNPGQATIETWVKIPASDATDVNASIISFEGYGGDLASIVVPFYINISGGQIFAGNYNDDFDDGGILNTPGYTYPVDTWFHVAATMSGSTINFYVNGNHIGSNGVSFTFETFVLTSNIRLGRNYEATSNSSKLFGGQLAQTRVWNGVRTQSEITSNMNTEFTTPQTNLVLNYNYNQTSGASVTDESGNSNTGTLQNAAGDATNWVKDLFTDSPCGFVNMNNTVTATYSSLQDQTITFNSLNDVTYGDADFSLNATSDSGLVVTYASSDTSVVTVSGDVVTIVGNGTATITASQAGDATYNPATDVQQSLTVNKKDVLLIASGSKEYGEPEPNIGYSLFPGSSLVSGDSFSGNLVREPGEDVGDYAINLGTLTAGPNYNISFPVSPTFDIFEREIEVTADAKIKVEGEVDPALTYQITSGTLAGSDAFTGALTRAAGETFGDYTISQGTLALNANYTITFVGNTFTINRDAVARWDGSTSSVWNVATNFEDDVTPLATDNYVIPNVTTSPNIASGVVAQMNTLTVEASSSLVISEDGGAVIENNFDNSGTITITSTAATSGTLVVKGTANGTVTYERGGLLANKWSIVTAPVSGQSIKEFAENAANNIRVNPTVTPNRIAIGYYDDSKPAGSKWTYYTTDDIITNALTFEKGRSYIVSRATDGAVTFTGSLETNNVTKTVGASQWNAVGNPYTAYLPANGNGGDNFIMDNISKFDPVNVGVYVWDSAQNKYVPNSLVGSAKSIAPGQGFFVRTTTGVTDVLFKESLRSAQSVGGVFNRGTTPNPSIELTVASNGVQVNTKVNYNSEATLGLDPGYDLGNFDGASLDVYTHLIDGTSRQNFVQQTLPNDDIEEYIIPVGLKANAGSEIEFSAKSVSLPNGIEVYLEDKLTNEFIKLDESMSHTVSLSESQNGTGRFYLHAKSGTLTIPTLTLDSIRIYNTTSQLVIEGIQDMEFNMTMYNALGSKIFEGNYQGNGNNRINLPQVETGVYIVKIATEVGIKDKKIIIKK</sequence>
<dbReference type="SUPFAM" id="SSF49373">
    <property type="entry name" value="Invasin/intimin cell-adhesion fragments"/>
    <property type="match status" value="2"/>
</dbReference>
<dbReference type="Gene3D" id="2.60.40.1080">
    <property type="match status" value="2"/>
</dbReference>
<feature type="domain" description="Fibronectin type-III" evidence="3">
    <location>
        <begin position="303"/>
        <end position="410"/>
    </location>
</feature>
<dbReference type="InterPro" id="IPR003961">
    <property type="entry name" value="FN3_dom"/>
</dbReference>
<comment type="caution">
    <text evidence="4">The sequence shown here is derived from an EMBL/GenBank/DDBJ whole genome shotgun (WGS) entry which is preliminary data.</text>
</comment>
<proteinExistence type="predicted"/>
<dbReference type="InterPro" id="IPR041286">
    <property type="entry name" value="MBG_2"/>
</dbReference>